<evidence type="ECO:0000313" key="2">
    <source>
        <dbReference type="EMBL" id="KAK2962561.1"/>
    </source>
</evidence>
<evidence type="ECO:0000256" key="1">
    <source>
        <dbReference type="SAM" id="MobiDB-lite"/>
    </source>
</evidence>
<feature type="region of interest" description="Disordered" evidence="1">
    <location>
        <begin position="881"/>
        <end position="902"/>
    </location>
</feature>
<proteinExistence type="predicted"/>
<dbReference type="Proteomes" id="UP001281761">
    <property type="component" value="Unassembled WGS sequence"/>
</dbReference>
<keyword evidence="3" id="KW-1185">Reference proteome</keyword>
<dbReference type="EMBL" id="JARBJD010000010">
    <property type="protein sequence ID" value="KAK2962561.1"/>
    <property type="molecule type" value="Genomic_DNA"/>
</dbReference>
<evidence type="ECO:0000313" key="3">
    <source>
        <dbReference type="Proteomes" id="UP001281761"/>
    </source>
</evidence>
<accession>A0ABQ9YFL5</accession>
<protein>
    <submittedName>
        <fullName evidence="2">Uncharacterized protein</fullName>
    </submittedName>
</protein>
<feature type="compositionally biased region" description="Polar residues" evidence="1">
    <location>
        <begin position="597"/>
        <end position="611"/>
    </location>
</feature>
<name>A0ABQ9YFL5_9EUKA</name>
<reference evidence="2 3" key="1">
    <citation type="journal article" date="2022" name="bioRxiv">
        <title>Genomics of Preaxostyla Flagellates Illuminates Evolutionary Transitions and the Path Towards Mitochondrial Loss.</title>
        <authorList>
            <person name="Novak L.V.F."/>
            <person name="Treitli S.C."/>
            <person name="Pyrih J."/>
            <person name="Halakuc P."/>
            <person name="Pipaliya S.V."/>
            <person name="Vacek V."/>
            <person name="Brzon O."/>
            <person name="Soukal P."/>
            <person name="Eme L."/>
            <person name="Dacks J.B."/>
            <person name="Karnkowska A."/>
            <person name="Elias M."/>
            <person name="Hampl V."/>
        </authorList>
    </citation>
    <scope>NUCLEOTIDE SEQUENCE [LARGE SCALE GENOMIC DNA]</scope>
    <source>
        <strain evidence="2">NAU3</strain>
        <tissue evidence="2">Gut</tissue>
    </source>
</reference>
<comment type="caution">
    <text evidence="2">The sequence shown here is derived from an EMBL/GenBank/DDBJ whole genome shotgun (WGS) entry which is preliminary data.</text>
</comment>
<gene>
    <name evidence="2" type="ORF">BLNAU_2393</name>
</gene>
<feature type="region of interest" description="Disordered" evidence="1">
    <location>
        <begin position="597"/>
        <end position="618"/>
    </location>
</feature>
<organism evidence="2 3">
    <name type="scientific">Blattamonas nauphoetae</name>
    <dbReference type="NCBI Taxonomy" id="2049346"/>
    <lineage>
        <taxon>Eukaryota</taxon>
        <taxon>Metamonada</taxon>
        <taxon>Preaxostyla</taxon>
        <taxon>Oxymonadida</taxon>
        <taxon>Blattamonas</taxon>
    </lineage>
</organism>
<sequence>MNVASLTQPQLVDAWTVDAAFFICQTDSCDHRLILTDLSSKISDTLFLPACRHCGGIMMELPEHRIIQRKQEFILLTFPPLQTNTSFPFQTSSSSRHLPIQVRAVVEGQWVQLPAVGERVVCSGTWKRMARVKEGGENEGVIILDGLANSSGPALVDWNGQVGIQPFLACSHLRRVSPLSLSSSTPPLIGTRPLVSFLKQYNTLTKRCSCTLNMNRPQALTTRAVPSNNPRLDIKPTINPVPQIQMNDAEENVNVSLRECLMSSEGIIVESVIGIMTALSTLSSLLTSACSPHPLFASLRIGLLLSLTLTLSQSTHGPLPPHNQLHVLCVGDNGGQIKRIMQTITSTLHPHAPFAFTSKSRSTILPTPTSQQASATPLLQMQQAPLVLSTSLALFTGSVAFISSLNNLTPKENRFLQSYMRGAASLGNTQSDDTVVIDLESDDAHSHPKTLSQQALDEYRMGHGQSCTIWAVLEREKENGGKKKNDETLAEDYSKVGSVATNGFSLVFNYPESGSDEENALLAEEMFAEKDRTSPGSTHALLTLFTQLALIEPNEQAPQRPLPPPTIPFSSHAQLFLLIYFHGRRLNRNEPIFLSDSTSLSNLTEPSPNNSRAEDDMEELEREADLWGGQKARMGSRGFSTLLSLARTVARLVFASNVDVGHCVFACILFEECSIARQSRRGGVNGVFPSIHMAGHSEESEWQSALSEYSLFLIRFVEQMLFQLEGGGRDGQNPKTEEDQRFSLNNEIVWKGEYGEIFRALRDDNQSLFPPSFESPAIPHHTHRDYSPITLPPTRRVTSFDSPSLLAALIRNPSASLSADHMPERGFESSFVMQPKRPASFDDEDEWMEDEQPYSPPLTPAVQTPQVQNRISFASPMQRTDSLSDSHYFTASHPDDHRNTPSATRRIDQEMLGLFEIDHVDFGRTQTTLTLPLSTTHFEHPVQTIPSDQMWFDQPDLPAVKSKKLVKVQDMAHQQQLRFGAHEP</sequence>
<feature type="compositionally biased region" description="Basic and acidic residues" evidence="1">
    <location>
        <begin position="893"/>
        <end position="902"/>
    </location>
</feature>